<dbReference type="GO" id="GO:0005789">
    <property type="term" value="C:endoplasmic reticulum membrane"/>
    <property type="evidence" value="ECO:0007669"/>
    <property type="project" value="TreeGrafter"/>
</dbReference>
<dbReference type="GO" id="GO:0035269">
    <property type="term" value="P:protein O-linked glycosylation via mannose"/>
    <property type="evidence" value="ECO:0007669"/>
    <property type="project" value="TreeGrafter"/>
</dbReference>
<proteinExistence type="predicted"/>
<name>A0A6G0ZQ21_APHCR</name>
<feature type="transmembrane region" description="Helical" evidence="1">
    <location>
        <begin position="81"/>
        <end position="103"/>
    </location>
</feature>
<protein>
    <submittedName>
        <fullName evidence="2">Uncharacterized protein</fullName>
    </submittedName>
</protein>
<accession>A0A6G0ZQ21</accession>
<keyword evidence="1" id="KW-0472">Membrane</keyword>
<dbReference type="Proteomes" id="UP000478052">
    <property type="component" value="Unassembled WGS sequence"/>
</dbReference>
<dbReference type="InterPro" id="IPR052384">
    <property type="entry name" value="TMTC_O-mannosyltransferase"/>
</dbReference>
<dbReference type="PANTHER" id="PTHR44216:SF3">
    <property type="entry name" value="PROTEIN O-MANNOSYL-TRANSFERASE TMTC2"/>
    <property type="match status" value="1"/>
</dbReference>
<sequence>MYGPLAVDGKVSTELEREWTRNHLNNNIRSEKRLTTGSLNGLNYYAYQEYNSNDKYARIWFLNMILLSNQLNHYVFGLQPVWFHVVNVILHGICSVLFARLCISVAGLEHKYGLLAGIVFAVHPIHTEAVFQ</sequence>
<comment type="caution">
    <text evidence="2">The sequence shown here is derived from an EMBL/GenBank/DDBJ whole genome shotgun (WGS) entry which is preliminary data.</text>
</comment>
<keyword evidence="1" id="KW-0812">Transmembrane</keyword>
<dbReference type="EMBL" id="VUJU01000066">
    <property type="protein sequence ID" value="KAF0773387.1"/>
    <property type="molecule type" value="Genomic_DNA"/>
</dbReference>
<dbReference type="AlphaFoldDB" id="A0A6G0ZQ21"/>
<evidence type="ECO:0000313" key="3">
    <source>
        <dbReference type="Proteomes" id="UP000478052"/>
    </source>
</evidence>
<dbReference type="PANTHER" id="PTHR44216">
    <property type="entry name" value="PROTEIN O-MANNOSYL-TRANSFERASE TMTC2"/>
    <property type="match status" value="1"/>
</dbReference>
<organism evidence="2 3">
    <name type="scientific">Aphis craccivora</name>
    <name type="common">Cowpea aphid</name>
    <dbReference type="NCBI Taxonomy" id="307492"/>
    <lineage>
        <taxon>Eukaryota</taxon>
        <taxon>Metazoa</taxon>
        <taxon>Ecdysozoa</taxon>
        <taxon>Arthropoda</taxon>
        <taxon>Hexapoda</taxon>
        <taxon>Insecta</taxon>
        <taxon>Pterygota</taxon>
        <taxon>Neoptera</taxon>
        <taxon>Paraneoptera</taxon>
        <taxon>Hemiptera</taxon>
        <taxon>Sternorrhyncha</taxon>
        <taxon>Aphidomorpha</taxon>
        <taxon>Aphidoidea</taxon>
        <taxon>Aphididae</taxon>
        <taxon>Aphidini</taxon>
        <taxon>Aphis</taxon>
        <taxon>Aphis</taxon>
    </lineage>
</organism>
<dbReference type="GO" id="GO:0000030">
    <property type="term" value="F:mannosyltransferase activity"/>
    <property type="evidence" value="ECO:0007669"/>
    <property type="project" value="TreeGrafter"/>
</dbReference>
<dbReference type="OrthoDB" id="418153at2759"/>
<keyword evidence="1" id="KW-1133">Transmembrane helix</keyword>
<reference evidence="2 3" key="1">
    <citation type="submission" date="2019-08" db="EMBL/GenBank/DDBJ databases">
        <title>Whole genome of Aphis craccivora.</title>
        <authorList>
            <person name="Voronova N.V."/>
            <person name="Shulinski R.S."/>
            <person name="Bandarenka Y.V."/>
            <person name="Zhorov D.G."/>
            <person name="Warner D."/>
        </authorList>
    </citation>
    <scope>NUCLEOTIDE SEQUENCE [LARGE SCALE GENOMIC DNA]</scope>
    <source>
        <strain evidence="2">180601</strain>
        <tissue evidence="2">Whole Body</tissue>
    </source>
</reference>
<gene>
    <name evidence="2" type="ORF">FWK35_00003698</name>
</gene>
<evidence type="ECO:0000256" key="1">
    <source>
        <dbReference type="SAM" id="Phobius"/>
    </source>
</evidence>
<evidence type="ECO:0000313" key="2">
    <source>
        <dbReference type="EMBL" id="KAF0773387.1"/>
    </source>
</evidence>
<keyword evidence="3" id="KW-1185">Reference proteome</keyword>